<evidence type="ECO:0000259" key="3">
    <source>
        <dbReference type="SMART" id="SM00822"/>
    </source>
</evidence>
<comment type="similarity">
    <text evidence="1">Belongs to the short-chain dehydrogenases/reductases (SDR) family.</text>
</comment>
<dbReference type="AlphaFoldDB" id="A0A7U3ZHG6"/>
<evidence type="ECO:0000256" key="1">
    <source>
        <dbReference type="ARBA" id="ARBA00006484"/>
    </source>
</evidence>
<dbReference type="Pfam" id="PF13561">
    <property type="entry name" value="adh_short_C2"/>
    <property type="match status" value="1"/>
</dbReference>
<keyword evidence="5" id="KW-1185">Reference proteome</keyword>
<dbReference type="PANTHER" id="PTHR42760">
    <property type="entry name" value="SHORT-CHAIN DEHYDROGENASES/REDUCTASES FAMILY MEMBER"/>
    <property type="match status" value="1"/>
</dbReference>
<evidence type="ECO:0000313" key="4">
    <source>
        <dbReference type="EMBL" id="AEI47297.1"/>
    </source>
</evidence>
<evidence type="ECO:0000313" key="5">
    <source>
        <dbReference type="Proteomes" id="UP000000493"/>
    </source>
</evidence>
<dbReference type="InterPro" id="IPR036291">
    <property type="entry name" value="NAD(P)-bd_dom_sf"/>
</dbReference>
<dbReference type="InterPro" id="IPR057326">
    <property type="entry name" value="KR_dom"/>
</dbReference>
<reference evidence="5" key="1">
    <citation type="submission" date="2011-06" db="EMBL/GenBank/DDBJ databases">
        <title>The complete genome of chromosome of Runella slithyformis DSM 19594.</title>
        <authorList>
            <consortium name="US DOE Joint Genome Institute (JGI-PGF)"/>
            <person name="Lucas S."/>
            <person name="Han J."/>
            <person name="Lapidus A."/>
            <person name="Bruce D."/>
            <person name="Goodwin L."/>
            <person name="Pitluck S."/>
            <person name="Peters L."/>
            <person name="Kyrpides N."/>
            <person name="Mavromatis K."/>
            <person name="Ivanova N."/>
            <person name="Ovchinnikova G."/>
            <person name="Zhang X."/>
            <person name="Misra M."/>
            <person name="Detter J.C."/>
            <person name="Tapia R."/>
            <person name="Han C."/>
            <person name="Land M."/>
            <person name="Hauser L."/>
            <person name="Markowitz V."/>
            <person name="Cheng J.-F."/>
            <person name="Hugenholtz P."/>
            <person name="Woyke T."/>
            <person name="Wu D."/>
            <person name="Tindall B."/>
            <person name="Faehrich R."/>
            <person name="Brambilla E."/>
            <person name="Klenk H.-P."/>
            <person name="Eisen J.A."/>
        </authorList>
    </citation>
    <scope>NUCLEOTIDE SEQUENCE [LARGE SCALE GENOMIC DNA]</scope>
    <source>
        <strain evidence="5">ATCC 29530 / DSM 19594 / LMG 11500 / NCIMB 11436 / LSU 4</strain>
    </source>
</reference>
<dbReference type="GO" id="GO:0048038">
    <property type="term" value="F:quinone binding"/>
    <property type="evidence" value="ECO:0007669"/>
    <property type="project" value="TreeGrafter"/>
</dbReference>
<organism evidence="4 5">
    <name type="scientific">Runella slithyformis (strain ATCC 29530 / DSM 19594 / LMG 11500 / NCIMB 11436 / LSU 4)</name>
    <dbReference type="NCBI Taxonomy" id="761193"/>
    <lineage>
        <taxon>Bacteria</taxon>
        <taxon>Pseudomonadati</taxon>
        <taxon>Bacteroidota</taxon>
        <taxon>Cytophagia</taxon>
        <taxon>Cytophagales</taxon>
        <taxon>Spirosomataceae</taxon>
        <taxon>Runella</taxon>
    </lineage>
</organism>
<dbReference type="FunFam" id="3.40.50.720:FF:000173">
    <property type="entry name" value="3-oxoacyl-[acyl-carrier protein] reductase"/>
    <property type="match status" value="1"/>
</dbReference>
<dbReference type="EMBL" id="CP002859">
    <property type="protein sequence ID" value="AEI47297.1"/>
    <property type="molecule type" value="Genomic_DNA"/>
</dbReference>
<accession>A0A7U3ZHG6</accession>
<dbReference type="PANTHER" id="PTHR42760:SF133">
    <property type="entry name" value="3-OXOACYL-[ACYL-CARRIER-PROTEIN] REDUCTASE"/>
    <property type="match status" value="1"/>
</dbReference>
<proteinExistence type="inferred from homology"/>
<gene>
    <name evidence="4" type="ordered locus">Runsl_0860</name>
</gene>
<dbReference type="Proteomes" id="UP000000493">
    <property type="component" value="Chromosome"/>
</dbReference>
<dbReference type="GO" id="GO:0004316">
    <property type="term" value="F:3-oxoacyl-[acyl-carrier-protein] reductase (NADPH) activity"/>
    <property type="evidence" value="ECO:0007669"/>
    <property type="project" value="UniProtKB-EC"/>
</dbReference>
<dbReference type="PRINTS" id="PR00081">
    <property type="entry name" value="GDHRDH"/>
</dbReference>
<protein>
    <submittedName>
        <fullName evidence="4">3-oxoacyl-(Acyl-carrier-protein) reductase</fullName>
        <ecNumber evidence="4">1.1.1.100</ecNumber>
    </submittedName>
</protein>
<dbReference type="NCBIfam" id="NF009386">
    <property type="entry name" value="PRK12745.1"/>
    <property type="match status" value="1"/>
</dbReference>
<feature type="domain" description="Ketoreductase" evidence="3">
    <location>
        <begin position="18"/>
        <end position="204"/>
    </location>
</feature>
<name>A0A7U3ZHG6_RUNSL</name>
<dbReference type="SUPFAM" id="SSF51735">
    <property type="entry name" value="NAD(P)-binding Rossmann-fold domains"/>
    <property type="match status" value="1"/>
</dbReference>
<dbReference type="KEGG" id="rsi:Runsl_0860"/>
<dbReference type="SMART" id="SM00822">
    <property type="entry name" value="PKS_KR"/>
    <property type="match status" value="1"/>
</dbReference>
<dbReference type="EC" id="1.1.1.100" evidence="4"/>
<sequence length="271" mass="29073">MSARFKTLPTFISGFMKKVAFITGGSRGIGLGIAEHLAQKGFELAINGMRDEASVGEALTHLRSLGAEVIYCQGDIASSEARTVMLEKIKSHFGRLNVLVNNAGVAPKVRADMLEATEESFDYVVNTNLKGTYFLTQAAANWMIQQKNETADFEGCIITISSISATVASVNRGEYCVAKAGLSMTTQLFAARLGEYGISVYEVRPGVIKTDMTAGVTDKYDKLIADGLTVQPRWGFPDDIGKAVAAIAEGTFPYSTGQVFMVDGGLTLARL</sequence>
<dbReference type="GO" id="GO:0006633">
    <property type="term" value="P:fatty acid biosynthetic process"/>
    <property type="evidence" value="ECO:0007669"/>
    <property type="project" value="TreeGrafter"/>
</dbReference>
<reference evidence="4 5" key="2">
    <citation type="journal article" date="2012" name="Stand. Genomic Sci.">
        <title>Complete genome sequence of the aquatic bacterium Runella slithyformis type strain (LSU 4(T)).</title>
        <authorList>
            <person name="Copeland A."/>
            <person name="Zhang X."/>
            <person name="Misra M."/>
            <person name="Lapidus A."/>
            <person name="Nolan M."/>
            <person name="Lucas S."/>
            <person name="Deshpande S."/>
            <person name="Cheng J.F."/>
            <person name="Tapia R."/>
            <person name="Goodwin L.A."/>
            <person name="Pitluck S."/>
            <person name="Liolios K."/>
            <person name="Pagani I."/>
            <person name="Ivanova N."/>
            <person name="Mikhailova N."/>
            <person name="Pati A."/>
            <person name="Chen A."/>
            <person name="Palaniappan K."/>
            <person name="Land M."/>
            <person name="Hauser L."/>
            <person name="Pan C."/>
            <person name="Jeffries C.D."/>
            <person name="Detter J.C."/>
            <person name="Brambilla E.M."/>
            <person name="Rohde M."/>
            <person name="Djao O.D."/>
            <person name="Goker M."/>
            <person name="Sikorski J."/>
            <person name="Tindall B.J."/>
            <person name="Woyke T."/>
            <person name="Bristow J."/>
            <person name="Eisen J.A."/>
            <person name="Markowitz V."/>
            <person name="Hugenholtz P."/>
            <person name="Kyrpides N.C."/>
            <person name="Klenk H.P."/>
            <person name="Mavromatis K."/>
        </authorList>
    </citation>
    <scope>NUCLEOTIDE SEQUENCE [LARGE SCALE GENOMIC DNA]</scope>
    <source>
        <strain evidence="5">ATCC 29530 / DSM 19594 / LMG 11500 / NCIMB 11436 / LSU 4</strain>
    </source>
</reference>
<keyword evidence="2 4" id="KW-0560">Oxidoreductase</keyword>
<dbReference type="InterPro" id="IPR002347">
    <property type="entry name" value="SDR_fam"/>
</dbReference>
<dbReference type="Gene3D" id="3.40.50.720">
    <property type="entry name" value="NAD(P)-binding Rossmann-like Domain"/>
    <property type="match status" value="1"/>
</dbReference>
<dbReference type="PRINTS" id="PR00080">
    <property type="entry name" value="SDRFAMILY"/>
</dbReference>
<evidence type="ECO:0000256" key="2">
    <source>
        <dbReference type="ARBA" id="ARBA00023002"/>
    </source>
</evidence>